<sequence>MAVAGRTSFGVAGVAAIDRFGLAASQLALFITVQVGVYALAQVPAGIVIDRFGPRKLLFSGAILMACGQVIMALTTSFHVAVAARVLIGLGDATAFLSVMRLLPQWFPLRKAPIFAQVTGTMGQLGQVISAVPFLAALGAVGWTAAFLGLGACGVIVAVAAVAVVRDRPQPAPEISQASRVPLRRALAVVVHDPVVWQGLFTHWTNMVLLTVFSLLWGTPLMQLGMGLSVATIGTLLSVIAVTSVCSGPIHGLISARLGSRRESFSFAVAGLNGAIVLAFFLPTSPPPVGWLFIWVIVLALLIPASGFGFDSIRESVDNKVVATATGFANMGGFISTMIAGQLVGIVLDQFPLPHGWTEFRIAWGAVIGVWAIGMVGFIYSRWRVRRRGTRLRTAAEG</sequence>
<dbReference type="STRING" id="571915.CMUST_11205"/>
<dbReference type="PANTHER" id="PTHR43124">
    <property type="entry name" value="PURINE EFFLUX PUMP PBUE"/>
    <property type="match status" value="1"/>
</dbReference>
<dbReference type="InterPro" id="IPR036259">
    <property type="entry name" value="MFS_trans_sf"/>
</dbReference>
<feature type="transmembrane region" description="Helical" evidence="6">
    <location>
        <begin position="143"/>
        <end position="165"/>
    </location>
</feature>
<dbReference type="SUPFAM" id="SSF103473">
    <property type="entry name" value="MFS general substrate transporter"/>
    <property type="match status" value="1"/>
</dbReference>
<reference evidence="8 9" key="1">
    <citation type="journal article" date="2015" name="Genome Announc.">
        <title>Complete Genome Sequence of the Type Strain Corynebacterium mustelae DSM 45274, Isolated from Various Tissues of a Male Ferret with Lethal Sepsis.</title>
        <authorList>
            <person name="Ruckert C."/>
            <person name="Eimer J."/>
            <person name="Winkler A."/>
            <person name="Tauch A."/>
        </authorList>
    </citation>
    <scope>NUCLEOTIDE SEQUENCE [LARGE SCALE GENOMIC DNA]</scope>
    <source>
        <strain evidence="8 9">DSM 45274</strain>
    </source>
</reference>
<feature type="transmembrane region" description="Helical" evidence="6">
    <location>
        <begin position="224"/>
        <end position="245"/>
    </location>
</feature>
<feature type="transmembrane region" description="Helical" evidence="6">
    <location>
        <begin position="360"/>
        <end position="383"/>
    </location>
</feature>
<dbReference type="AlphaFoldDB" id="A0A0G3GZG9"/>
<feature type="transmembrane region" description="Helical" evidence="6">
    <location>
        <begin position="322"/>
        <end position="348"/>
    </location>
</feature>
<dbReference type="PATRIC" id="fig|571915.4.peg.2394"/>
<evidence type="ECO:0000259" key="7">
    <source>
        <dbReference type="PROSITE" id="PS50850"/>
    </source>
</evidence>
<keyword evidence="9" id="KW-1185">Reference proteome</keyword>
<feature type="transmembrane region" description="Helical" evidence="6">
    <location>
        <begin position="57"/>
        <end position="76"/>
    </location>
</feature>
<dbReference type="EMBL" id="CP011542">
    <property type="protein sequence ID" value="AKK06556.1"/>
    <property type="molecule type" value="Genomic_DNA"/>
</dbReference>
<dbReference type="Proteomes" id="UP000035199">
    <property type="component" value="Chromosome"/>
</dbReference>
<keyword evidence="5 6" id="KW-0472">Membrane</keyword>
<evidence type="ECO:0000313" key="8">
    <source>
        <dbReference type="EMBL" id="AKK06556.1"/>
    </source>
</evidence>
<keyword evidence="2" id="KW-1003">Cell membrane</keyword>
<feature type="domain" description="Major facilitator superfamily (MFS) profile" evidence="7">
    <location>
        <begin position="1"/>
        <end position="389"/>
    </location>
</feature>
<dbReference type="Pfam" id="PF07690">
    <property type="entry name" value="MFS_1"/>
    <property type="match status" value="1"/>
</dbReference>
<evidence type="ECO:0000313" key="9">
    <source>
        <dbReference type="Proteomes" id="UP000035199"/>
    </source>
</evidence>
<keyword evidence="4 6" id="KW-1133">Transmembrane helix</keyword>
<dbReference type="KEGG" id="cmv:CMUST_11205"/>
<evidence type="ECO:0000256" key="5">
    <source>
        <dbReference type="ARBA" id="ARBA00023136"/>
    </source>
</evidence>
<evidence type="ECO:0000256" key="4">
    <source>
        <dbReference type="ARBA" id="ARBA00022989"/>
    </source>
</evidence>
<evidence type="ECO:0000256" key="6">
    <source>
        <dbReference type="SAM" id="Phobius"/>
    </source>
</evidence>
<evidence type="ECO:0000256" key="2">
    <source>
        <dbReference type="ARBA" id="ARBA00022475"/>
    </source>
</evidence>
<dbReference type="PROSITE" id="PS50850">
    <property type="entry name" value="MFS"/>
    <property type="match status" value="1"/>
</dbReference>
<comment type="subcellular location">
    <subcellularLocation>
        <location evidence="1">Cell membrane</location>
        <topology evidence="1">Multi-pass membrane protein</topology>
    </subcellularLocation>
</comment>
<dbReference type="InterPro" id="IPR050189">
    <property type="entry name" value="MFS_Efflux_Transporters"/>
</dbReference>
<feature type="transmembrane region" description="Helical" evidence="6">
    <location>
        <begin position="20"/>
        <end position="45"/>
    </location>
</feature>
<evidence type="ECO:0000256" key="1">
    <source>
        <dbReference type="ARBA" id="ARBA00004651"/>
    </source>
</evidence>
<dbReference type="InterPro" id="IPR011701">
    <property type="entry name" value="MFS"/>
</dbReference>
<feature type="transmembrane region" description="Helical" evidence="6">
    <location>
        <begin position="82"/>
        <end position="103"/>
    </location>
</feature>
<gene>
    <name evidence="8" type="ORF">CMUST_11205</name>
</gene>
<name>A0A0G3GZG9_9CORY</name>
<dbReference type="CDD" id="cd06174">
    <property type="entry name" value="MFS"/>
    <property type="match status" value="1"/>
</dbReference>
<dbReference type="PANTHER" id="PTHR43124:SF3">
    <property type="entry name" value="CHLORAMPHENICOL EFFLUX PUMP RV0191"/>
    <property type="match status" value="1"/>
</dbReference>
<organism evidence="8 9">
    <name type="scientific">Corynebacterium mustelae</name>
    <dbReference type="NCBI Taxonomy" id="571915"/>
    <lineage>
        <taxon>Bacteria</taxon>
        <taxon>Bacillati</taxon>
        <taxon>Actinomycetota</taxon>
        <taxon>Actinomycetes</taxon>
        <taxon>Mycobacteriales</taxon>
        <taxon>Corynebacteriaceae</taxon>
        <taxon>Corynebacterium</taxon>
    </lineage>
</organism>
<reference evidence="9" key="2">
    <citation type="submission" date="2015-05" db="EMBL/GenBank/DDBJ databases">
        <title>Complete genome sequence of Corynebacterium mustelae DSM 45274, isolated from various tissues of a male ferret with lethal sepsis.</title>
        <authorList>
            <person name="Ruckert C."/>
            <person name="Albersmeier A."/>
            <person name="Winkler A."/>
            <person name="Tauch A."/>
        </authorList>
    </citation>
    <scope>NUCLEOTIDE SEQUENCE [LARGE SCALE GENOMIC DNA]</scope>
    <source>
        <strain evidence="9">DSM 45274</strain>
    </source>
</reference>
<feature type="transmembrane region" description="Helical" evidence="6">
    <location>
        <begin position="265"/>
        <end position="283"/>
    </location>
</feature>
<keyword evidence="3 6" id="KW-0812">Transmembrane</keyword>
<dbReference type="GO" id="GO:0022857">
    <property type="term" value="F:transmembrane transporter activity"/>
    <property type="evidence" value="ECO:0007669"/>
    <property type="project" value="InterPro"/>
</dbReference>
<accession>A0A0G3GZG9</accession>
<protein>
    <submittedName>
        <fullName evidence="8">Sugar phosphate permease</fullName>
    </submittedName>
</protein>
<dbReference type="OrthoDB" id="4332123at2"/>
<dbReference type="InterPro" id="IPR020846">
    <property type="entry name" value="MFS_dom"/>
</dbReference>
<proteinExistence type="predicted"/>
<feature type="transmembrane region" description="Helical" evidence="6">
    <location>
        <begin position="289"/>
        <end position="310"/>
    </location>
</feature>
<dbReference type="RefSeq" id="WP_144414199.1">
    <property type="nucleotide sequence ID" value="NZ_CP011542.1"/>
</dbReference>
<dbReference type="Gene3D" id="1.20.1250.20">
    <property type="entry name" value="MFS general substrate transporter like domains"/>
    <property type="match status" value="2"/>
</dbReference>
<evidence type="ECO:0000256" key="3">
    <source>
        <dbReference type="ARBA" id="ARBA00022692"/>
    </source>
</evidence>
<dbReference type="GO" id="GO:0005886">
    <property type="term" value="C:plasma membrane"/>
    <property type="evidence" value="ECO:0007669"/>
    <property type="project" value="UniProtKB-SubCell"/>
</dbReference>